<dbReference type="HAMAP" id="MF_00418">
    <property type="entry name" value="DapA"/>
    <property type="match status" value="1"/>
</dbReference>
<feature type="active site" description="Proton donor/acceptor" evidence="12">
    <location>
        <position position="135"/>
    </location>
</feature>
<dbReference type="SMART" id="SM01130">
    <property type="entry name" value="DHDPS"/>
    <property type="match status" value="1"/>
</dbReference>
<evidence type="ECO:0000256" key="8">
    <source>
        <dbReference type="ARBA" id="ARBA00023154"/>
    </source>
</evidence>
<comment type="caution">
    <text evidence="12">Was originally thought to be a dihydrodipicolinate synthase (DHDPS), catalyzing the condensation of (S)-aspartate-beta-semialdehyde [(S)-ASA] and pyruvate to dihydrodipicolinate (DHDP). However, it was shown in E.coli that the product of the enzymatic reaction is not dihydrodipicolinate but in fact (4S)-4-hydroxy-2,3,4,5-tetrahydro-(2S)-dipicolinic acid (HTPA), and that the consecutive dehydration reaction leading to DHDP is not spontaneous but catalyzed by DapB.</text>
</comment>
<evidence type="ECO:0000256" key="7">
    <source>
        <dbReference type="ARBA" id="ARBA00022915"/>
    </source>
</evidence>
<evidence type="ECO:0000256" key="11">
    <source>
        <dbReference type="ARBA" id="ARBA00047836"/>
    </source>
</evidence>
<evidence type="ECO:0000313" key="14">
    <source>
        <dbReference type="EMBL" id="SFQ06964.1"/>
    </source>
</evidence>
<dbReference type="InterPro" id="IPR020625">
    <property type="entry name" value="Schiff_base-form_aldolases_AS"/>
</dbReference>
<dbReference type="Pfam" id="PF00701">
    <property type="entry name" value="DHDPS"/>
    <property type="match status" value="1"/>
</dbReference>
<dbReference type="InterPro" id="IPR002220">
    <property type="entry name" value="DapA-like"/>
</dbReference>
<evidence type="ECO:0000256" key="13">
    <source>
        <dbReference type="PIRNR" id="PIRNR001365"/>
    </source>
</evidence>
<comment type="catalytic activity">
    <reaction evidence="11 12">
        <text>L-aspartate 4-semialdehyde + pyruvate = (2S,4S)-4-hydroxy-2,3,4,5-tetrahydrodipicolinate + H2O + H(+)</text>
        <dbReference type="Rhea" id="RHEA:34171"/>
        <dbReference type="ChEBI" id="CHEBI:15361"/>
        <dbReference type="ChEBI" id="CHEBI:15377"/>
        <dbReference type="ChEBI" id="CHEBI:15378"/>
        <dbReference type="ChEBI" id="CHEBI:67139"/>
        <dbReference type="ChEBI" id="CHEBI:537519"/>
        <dbReference type="EC" id="4.3.3.7"/>
    </reaction>
</comment>
<dbReference type="GeneID" id="93708891"/>
<keyword evidence="5 12" id="KW-0963">Cytoplasm</keyword>
<feature type="site" description="Part of a proton relay during catalysis" evidence="12">
    <location>
        <position position="109"/>
    </location>
</feature>
<dbReference type="PRINTS" id="PR00146">
    <property type="entry name" value="DHPICSNTHASE"/>
</dbReference>
<name>A0A1I5VHE5_9BACI</name>
<comment type="subcellular location">
    <subcellularLocation>
        <location evidence="12">Cytoplasm</location>
    </subcellularLocation>
</comment>
<feature type="site" description="Part of a proton relay during catalysis" evidence="12">
    <location>
        <position position="46"/>
    </location>
</feature>
<dbReference type="InterPro" id="IPR005263">
    <property type="entry name" value="DapA"/>
</dbReference>
<feature type="active site" description="Schiff-base intermediate with substrate" evidence="12">
    <location>
        <position position="163"/>
    </location>
</feature>
<keyword evidence="9 12" id="KW-0456">Lyase</keyword>
<evidence type="ECO:0000256" key="3">
    <source>
        <dbReference type="ARBA" id="ARBA00007592"/>
    </source>
</evidence>
<dbReference type="InterPro" id="IPR020624">
    <property type="entry name" value="Schiff_base-form_aldolases_CS"/>
</dbReference>
<dbReference type="NCBIfam" id="TIGR00674">
    <property type="entry name" value="dapA"/>
    <property type="match status" value="1"/>
</dbReference>
<evidence type="ECO:0000256" key="9">
    <source>
        <dbReference type="ARBA" id="ARBA00023239"/>
    </source>
</evidence>
<dbReference type="EMBL" id="FOXX01000001">
    <property type="protein sequence ID" value="SFQ06964.1"/>
    <property type="molecule type" value="Genomic_DNA"/>
</dbReference>
<evidence type="ECO:0000256" key="4">
    <source>
        <dbReference type="ARBA" id="ARBA00012086"/>
    </source>
</evidence>
<dbReference type="SUPFAM" id="SSF51569">
    <property type="entry name" value="Aldolase"/>
    <property type="match status" value="1"/>
</dbReference>
<comment type="function">
    <text evidence="1 12">Catalyzes the condensation of (S)-aspartate-beta-semialdehyde [(S)-ASA] and pyruvate to 4-hydroxy-tetrahydrodipicolinate (HTPA).</text>
</comment>
<keyword evidence="8 12" id="KW-0457">Lysine biosynthesis</keyword>
<gene>
    <name evidence="12" type="primary">dapA</name>
    <name evidence="14" type="ORF">SAMN02745910_00113</name>
</gene>
<dbReference type="Gene3D" id="3.20.20.70">
    <property type="entry name" value="Aldolase class I"/>
    <property type="match status" value="1"/>
</dbReference>
<dbReference type="InterPro" id="IPR013785">
    <property type="entry name" value="Aldolase_TIM"/>
</dbReference>
<protein>
    <recommendedName>
        <fullName evidence="4 12">4-hydroxy-tetrahydrodipicolinate synthase</fullName>
        <shortName evidence="12">HTPA synthase</shortName>
        <ecNumber evidence="4 12">4.3.3.7</ecNumber>
    </recommendedName>
</protein>
<dbReference type="PANTHER" id="PTHR12128">
    <property type="entry name" value="DIHYDRODIPICOLINATE SYNTHASE"/>
    <property type="match status" value="1"/>
</dbReference>
<accession>A0A1I5VHE5</accession>
<dbReference type="EC" id="4.3.3.7" evidence="4 12"/>
<dbReference type="RefSeq" id="WP_061801678.1">
    <property type="nucleotide sequence ID" value="NZ_FOXX01000001.1"/>
</dbReference>
<dbReference type="PROSITE" id="PS00666">
    <property type="entry name" value="DHDPS_2"/>
    <property type="match status" value="1"/>
</dbReference>
<evidence type="ECO:0000256" key="5">
    <source>
        <dbReference type="ARBA" id="ARBA00022490"/>
    </source>
</evidence>
<evidence type="ECO:0000256" key="12">
    <source>
        <dbReference type="HAMAP-Rule" id="MF_00418"/>
    </source>
</evidence>
<comment type="subunit">
    <text evidence="12">Homotetramer; dimer of dimers.</text>
</comment>
<keyword evidence="15" id="KW-1185">Reference proteome</keyword>
<keyword evidence="10 12" id="KW-0704">Schiff base</keyword>
<proteinExistence type="inferred from homology"/>
<evidence type="ECO:0000256" key="1">
    <source>
        <dbReference type="ARBA" id="ARBA00003294"/>
    </source>
</evidence>
<comment type="pathway">
    <text evidence="2 12">Amino-acid biosynthesis; L-lysine biosynthesis via DAP pathway; (S)-tetrahydrodipicolinate from L-aspartate: step 3/4.</text>
</comment>
<dbReference type="PANTHER" id="PTHR12128:SF66">
    <property type="entry name" value="4-HYDROXY-2-OXOGLUTARATE ALDOLASE, MITOCHONDRIAL"/>
    <property type="match status" value="1"/>
</dbReference>
<evidence type="ECO:0000256" key="6">
    <source>
        <dbReference type="ARBA" id="ARBA00022605"/>
    </source>
</evidence>
<dbReference type="PROSITE" id="PS00665">
    <property type="entry name" value="DHDPS_1"/>
    <property type="match status" value="1"/>
</dbReference>
<comment type="caution">
    <text evidence="14">The sequence shown here is derived from an EMBL/GenBank/DDBJ whole genome shotgun (WGS) entry which is preliminary data.</text>
</comment>
<keyword evidence="7 12" id="KW-0220">Diaminopimelate biosynthesis</keyword>
<dbReference type="PIRSF" id="PIRSF001365">
    <property type="entry name" value="DHDPS"/>
    <property type="match status" value="1"/>
</dbReference>
<keyword evidence="6 12" id="KW-0028">Amino-acid biosynthesis</keyword>
<reference evidence="14 15" key="1">
    <citation type="submission" date="2016-10" db="EMBL/GenBank/DDBJ databases">
        <authorList>
            <person name="Varghese N."/>
            <person name="Submissions S."/>
        </authorList>
    </citation>
    <scope>NUCLEOTIDE SEQUENCE [LARGE SCALE GENOMIC DNA]</scope>
    <source>
        <strain evidence="14 15">DSM 13796</strain>
    </source>
</reference>
<evidence type="ECO:0000256" key="2">
    <source>
        <dbReference type="ARBA" id="ARBA00005120"/>
    </source>
</evidence>
<evidence type="ECO:0000256" key="10">
    <source>
        <dbReference type="ARBA" id="ARBA00023270"/>
    </source>
</evidence>
<feature type="binding site" evidence="12">
    <location>
        <position position="205"/>
    </location>
    <ligand>
        <name>pyruvate</name>
        <dbReference type="ChEBI" id="CHEBI:15361"/>
    </ligand>
</feature>
<comment type="similarity">
    <text evidence="3 12 13">Belongs to the DapA family.</text>
</comment>
<evidence type="ECO:0000313" key="15">
    <source>
        <dbReference type="Proteomes" id="UP000182762"/>
    </source>
</evidence>
<organism evidence="14 15">
    <name type="scientific">Priestia endophytica DSM 13796</name>
    <dbReference type="NCBI Taxonomy" id="1121089"/>
    <lineage>
        <taxon>Bacteria</taxon>
        <taxon>Bacillati</taxon>
        <taxon>Bacillota</taxon>
        <taxon>Bacilli</taxon>
        <taxon>Bacillales</taxon>
        <taxon>Bacillaceae</taxon>
        <taxon>Priestia</taxon>
    </lineage>
</organism>
<feature type="binding site" evidence="12">
    <location>
        <position position="47"/>
    </location>
    <ligand>
        <name>pyruvate</name>
        <dbReference type="ChEBI" id="CHEBI:15361"/>
    </ligand>
</feature>
<dbReference type="CDD" id="cd00950">
    <property type="entry name" value="DHDPS"/>
    <property type="match status" value="1"/>
</dbReference>
<dbReference type="Proteomes" id="UP000182762">
    <property type="component" value="Unassembled WGS sequence"/>
</dbReference>
<sequence>MIEFGKVVTAMVTPFDNKGNIDFQKTTQLVNHLIENGSDALVVAGTTGESPTLSKEEKIALFRHVVKVVDKRVPVIAGTGSNSTHGSLELTEKAEEEGVDGIMLVAPYYNKPNEEGMYQHFKTIAESTKLPVMLYNIPGRSVINMSVPLIVKLAQLPNIVAVKEASGDLDAMTAIIANTPDDFKLYTGDDGLTLPTVSIGGDGVVSVASHIIGSEMQEMITSLQEGHPQKAALLHQRLLPVMKALFMAPNPTAVKTALQVKGLDVGGVRLPLVPLTEQERVFLTKTLESIE</sequence>